<evidence type="ECO:0000313" key="2">
    <source>
        <dbReference type="EMBL" id="CAG9986761.1"/>
    </source>
</evidence>
<feature type="region of interest" description="Disordered" evidence="1">
    <location>
        <begin position="22"/>
        <end position="63"/>
    </location>
</feature>
<gene>
    <name evidence="2" type="ORF">CBYS24578_00007959</name>
</gene>
<comment type="caution">
    <text evidence="2">The sequence shown here is derived from an EMBL/GenBank/DDBJ whole genome shotgun (WGS) entry which is preliminary data.</text>
</comment>
<evidence type="ECO:0000313" key="3">
    <source>
        <dbReference type="Proteomes" id="UP000754883"/>
    </source>
</evidence>
<feature type="region of interest" description="Disordered" evidence="1">
    <location>
        <begin position="293"/>
        <end position="347"/>
    </location>
</feature>
<protein>
    <submittedName>
        <fullName evidence="2">Uncharacterized protein</fullName>
    </submittedName>
</protein>
<sequence>MNVSSRSSRELMDQHALSEYGTFLSSDPWDSRDQLSFGREDEDDPAIHYDAESTKTNPSSRLDPTARVFSIPVCSIGAPDSHPVSYQYIPPKLLYRPDRKLSQHCTDDRADCVERYETRRAINYSRHSGHPTSTTVEDRNIRDDDEVSIITQSSTYYSPEQREYVVKDLSLAIIRNLQAVSSPDTADIEISEHVMSHLRSAIKTFAETVEFDQSVREQAKAVRLVRRLRADIARKLHASVLARLFLANIQSTEKKQGLIDIGTKVEEMNLHDIIGHWDPSMAENDRVILDHHDEPEAPTVPKGESSSSSSFTNAIDSSTGSREFVLESRGDLEAVDRTHPDDKAEVL</sequence>
<feature type="compositionally biased region" description="Basic and acidic residues" evidence="1">
    <location>
        <begin position="324"/>
        <end position="347"/>
    </location>
</feature>
<evidence type="ECO:0000256" key="1">
    <source>
        <dbReference type="SAM" id="MobiDB-lite"/>
    </source>
</evidence>
<keyword evidence="3" id="KW-1185">Reference proteome</keyword>
<reference evidence="2" key="1">
    <citation type="submission" date="2021-10" db="EMBL/GenBank/DDBJ databases">
        <authorList>
            <person name="Piombo E."/>
        </authorList>
    </citation>
    <scope>NUCLEOTIDE SEQUENCE</scope>
</reference>
<name>A0A9N9Y0M8_9HYPO</name>
<proteinExistence type="predicted"/>
<organism evidence="2 3">
    <name type="scientific">Clonostachys byssicola</name>
    <dbReference type="NCBI Taxonomy" id="160290"/>
    <lineage>
        <taxon>Eukaryota</taxon>
        <taxon>Fungi</taxon>
        <taxon>Dikarya</taxon>
        <taxon>Ascomycota</taxon>
        <taxon>Pezizomycotina</taxon>
        <taxon>Sordariomycetes</taxon>
        <taxon>Hypocreomycetidae</taxon>
        <taxon>Hypocreales</taxon>
        <taxon>Bionectriaceae</taxon>
        <taxon>Clonostachys</taxon>
    </lineage>
</organism>
<dbReference type="AlphaFoldDB" id="A0A9N9Y0M8"/>
<dbReference type="Proteomes" id="UP000754883">
    <property type="component" value="Unassembled WGS sequence"/>
</dbReference>
<dbReference type="EMBL" id="CABFNO020001405">
    <property type="protein sequence ID" value="CAG9986761.1"/>
    <property type="molecule type" value="Genomic_DNA"/>
</dbReference>
<feature type="compositionally biased region" description="Polar residues" evidence="1">
    <location>
        <begin position="304"/>
        <end position="321"/>
    </location>
</feature>
<accession>A0A9N9Y0M8</accession>